<feature type="domain" description="Histidine kinase" evidence="10">
    <location>
        <begin position="327"/>
        <end position="551"/>
    </location>
</feature>
<evidence type="ECO:0000256" key="9">
    <source>
        <dbReference type="ARBA" id="ARBA00023136"/>
    </source>
</evidence>
<dbReference type="RefSeq" id="WP_074698723.1">
    <property type="nucleotide sequence ID" value="NZ_CP018863.1"/>
</dbReference>
<comment type="cofactor">
    <cofactor evidence="2">
        <name>a divalent metal cation</name>
        <dbReference type="ChEBI" id="CHEBI:60240"/>
    </cofactor>
</comment>
<dbReference type="GO" id="GO:0000155">
    <property type="term" value="F:phosphorelay sensor kinase activity"/>
    <property type="evidence" value="ECO:0007669"/>
    <property type="project" value="InterPro"/>
</dbReference>
<evidence type="ECO:0000313" key="11">
    <source>
        <dbReference type="EMBL" id="SDQ25315.1"/>
    </source>
</evidence>
<dbReference type="InterPro" id="IPR011006">
    <property type="entry name" value="CheY-like_superfamily"/>
</dbReference>
<dbReference type="SUPFAM" id="SSF55781">
    <property type="entry name" value="GAF domain-like"/>
    <property type="match status" value="1"/>
</dbReference>
<dbReference type="SMART" id="SM00065">
    <property type="entry name" value="GAF"/>
    <property type="match status" value="1"/>
</dbReference>
<dbReference type="EC" id="2.7.13.3" evidence="4"/>
<dbReference type="PANTHER" id="PTHR43711">
    <property type="entry name" value="TWO-COMPONENT HISTIDINE KINASE"/>
    <property type="match status" value="1"/>
</dbReference>
<dbReference type="SUPFAM" id="SSF52172">
    <property type="entry name" value="CheY-like"/>
    <property type="match status" value="1"/>
</dbReference>
<dbReference type="Gene3D" id="3.30.450.40">
    <property type="match status" value="1"/>
</dbReference>
<keyword evidence="7" id="KW-0418">Kinase</keyword>
<dbReference type="SMART" id="SM00387">
    <property type="entry name" value="HATPase_c"/>
    <property type="match status" value="1"/>
</dbReference>
<dbReference type="SMART" id="SM00388">
    <property type="entry name" value="HisKA"/>
    <property type="match status" value="1"/>
</dbReference>
<reference evidence="11 12" key="1">
    <citation type="submission" date="2016-10" db="EMBL/GenBank/DDBJ databases">
        <authorList>
            <person name="de Groot N.N."/>
        </authorList>
    </citation>
    <scope>NUCLEOTIDE SEQUENCE [LARGE SCALE GENOMIC DNA]</scope>
    <source>
        <strain evidence="11 12">DSM 20117</strain>
    </source>
</reference>
<gene>
    <name evidence="11" type="ORF">SAMN04489742_0279</name>
</gene>
<keyword evidence="8" id="KW-0902">Two-component regulatory system</keyword>
<dbReference type="PRINTS" id="PR00344">
    <property type="entry name" value="BCTRLSENSOR"/>
</dbReference>
<dbReference type="GO" id="GO:0005509">
    <property type="term" value="F:calcium ion binding"/>
    <property type="evidence" value="ECO:0007669"/>
    <property type="project" value="UniProtKB-ARBA"/>
</dbReference>
<evidence type="ECO:0000256" key="1">
    <source>
        <dbReference type="ARBA" id="ARBA00000085"/>
    </source>
</evidence>
<evidence type="ECO:0000256" key="5">
    <source>
        <dbReference type="ARBA" id="ARBA00022553"/>
    </source>
</evidence>
<sequence>MTPTADSPAAGERAPLALVTGCSDALAGIPAALHAAGIAVVDAAGAAGAPPDVAVVAVGPDGNGADVLAGLSAEGAEGTGGNLPVILLAGEGMSAEEIAALDVADFLMVPAPEQELVLRIRTLLRRTKRQQRRRESTEQLRQRIRAISAAIRSSNDPQFMAEQVIAGLSETFGADRSWIRTFGDERVPTLEMGWDNGGVNASAPALPMEEAERMAAMLWEDETVLAVPDHDGAELPDCESLSRAAGKDGLKTSVIVPLGHGGKAFGLLWLAGIATAREWAPIELSLIQHVAGNLAHGLVQGQLITAQRQVLDRVRELDQAKSEFVATVNHELRTPLSSIIGYLDMIMDDGVGQLPHETARMLEIVDRNAHRLNNLVEDVLTLSRSDAGNIQQTIRPVQLAALLQSVISTLAPAAAAGRIDLGLRAPASDVEVDGDQEQLEQVFVNIISNAVKFTPAGGSVAVDISSSRSDAGIPRACVKVRDTGIGIPADEVPKLYGRFFRASNATAAAIQGTGLGLSIVQDLVHQHGGELHISSRLNEGTTVYVQLPARR</sequence>
<keyword evidence="12" id="KW-1185">Reference proteome</keyword>
<dbReference type="Pfam" id="PF02518">
    <property type="entry name" value="HATPase_c"/>
    <property type="match status" value="1"/>
</dbReference>
<name>A0A1H0ZCV6_9MICC</name>
<dbReference type="KEGG" id="acry:AC20117_15870"/>
<dbReference type="Pfam" id="PF00512">
    <property type="entry name" value="HisKA"/>
    <property type="match status" value="1"/>
</dbReference>
<evidence type="ECO:0000256" key="4">
    <source>
        <dbReference type="ARBA" id="ARBA00012438"/>
    </source>
</evidence>
<dbReference type="FunFam" id="3.30.565.10:FF:000006">
    <property type="entry name" value="Sensor histidine kinase WalK"/>
    <property type="match status" value="1"/>
</dbReference>
<dbReference type="OrthoDB" id="9757990at2"/>
<comment type="subcellular location">
    <subcellularLocation>
        <location evidence="3">Cell membrane</location>
    </subcellularLocation>
</comment>
<dbReference type="FunFam" id="1.10.287.130:FF:000001">
    <property type="entry name" value="Two-component sensor histidine kinase"/>
    <property type="match status" value="1"/>
</dbReference>
<dbReference type="Gene3D" id="1.10.287.130">
    <property type="match status" value="1"/>
</dbReference>
<dbReference type="InterPro" id="IPR003018">
    <property type="entry name" value="GAF"/>
</dbReference>
<dbReference type="InterPro" id="IPR003594">
    <property type="entry name" value="HATPase_dom"/>
</dbReference>
<organism evidence="11 12">
    <name type="scientific">Crystallibacter crystallopoietes</name>
    <dbReference type="NCBI Taxonomy" id="37928"/>
    <lineage>
        <taxon>Bacteria</taxon>
        <taxon>Bacillati</taxon>
        <taxon>Actinomycetota</taxon>
        <taxon>Actinomycetes</taxon>
        <taxon>Micrococcales</taxon>
        <taxon>Micrococcaceae</taxon>
        <taxon>Crystallibacter</taxon>
    </lineage>
</organism>
<dbReference type="GO" id="GO:0005886">
    <property type="term" value="C:plasma membrane"/>
    <property type="evidence" value="ECO:0007669"/>
    <property type="project" value="UniProtKB-SubCell"/>
</dbReference>
<dbReference type="InterPro" id="IPR050736">
    <property type="entry name" value="Sensor_HK_Regulatory"/>
</dbReference>
<dbReference type="AlphaFoldDB" id="A0A1H0ZCV6"/>
<dbReference type="InterPro" id="IPR036890">
    <property type="entry name" value="HATPase_C_sf"/>
</dbReference>
<dbReference type="InterPro" id="IPR003661">
    <property type="entry name" value="HisK_dim/P_dom"/>
</dbReference>
<dbReference type="Gene3D" id="3.40.50.2300">
    <property type="match status" value="1"/>
</dbReference>
<evidence type="ECO:0000256" key="6">
    <source>
        <dbReference type="ARBA" id="ARBA00022679"/>
    </source>
</evidence>
<keyword evidence="9" id="KW-0472">Membrane</keyword>
<dbReference type="Proteomes" id="UP000181917">
    <property type="component" value="Unassembled WGS sequence"/>
</dbReference>
<dbReference type="STRING" id="37928.SAMN04489742_0279"/>
<evidence type="ECO:0000313" key="12">
    <source>
        <dbReference type="Proteomes" id="UP000181917"/>
    </source>
</evidence>
<dbReference type="SUPFAM" id="SSF55874">
    <property type="entry name" value="ATPase domain of HSP90 chaperone/DNA topoisomerase II/histidine kinase"/>
    <property type="match status" value="1"/>
</dbReference>
<dbReference type="PROSITE" id="PS50109">
    <property type="entry name" value="HIS_KIN"/>
    <property type="match status" value="1"/>
</dbReference>
<dbReference type="InterPro" id="IPR036097">
    <property type="entry name" value="HisK_dim/P_sf"/>
</dbReference>
<keyword evidence="6" id="KW-0808">Transferase</keyword>
<evidence type="ECO:0000259" key="10">
    <source>
        <dbReference type="PROSITE" id="PS50109"/>
    </source>
</evidence>
<evidence type="ECO:0000256" key="3">
    <source>
        <dbReference type="ARBA" id="ARBA00004236"/>
    </source>
</evidence>
<dbReference type="CDD" id="cd00082">
    <property type="entry name" value="HisKA"/>
    <property type="match status" value="1"/>
</dbReference>
<dbReference type="Gene3D" id="3.30.565.10">
    <property type="entry name" value="Histidine kinase-like ATPase, C-terminal domain"/>
    <property type="match status" value="1"/>
</dbReference>
<dbReference type="InterPro" id="IPR005467">
    <property type="entry name" value="His_kinase_dom"/>
</dbReference>
<evidence type="ECO:0000256" key="7">
    <source>
        <dbReference type="ARBA" id="ARBA00022777"/>
    </source>
</evidence>
<dbReference type="PANTHER" id="PTHR43711:SF31">
    <property type="entry name" value="HISTIDINE KINASE"/>
    <property type="match status" value="1"/>
</dbReference>
<dbReference type="Pfam" id="PF01590">
    <property type="entry name" value="GAF"/>
    <property type="match status" value="1"/>
</dbReference>
<evidence type="ECO:0000256" key="8">
    <source>
        <dbReference type="ARBA" id="ARBA00023012"/>
    </source>
</evidence>
<evidence type="ECO:0000256" key="2">
    <source>
        <dbReference type="ARBA" id="ARBA00001968"/>
    </source>
</evidence>
<dbReference type="EMBL" id="FNKH01000002">
    <property type="protein sequence ID" value="SDQ25315.1"/>
    <property type="molecule type" value="Genomic_DNA"/>
</dbReference>
<accession>A0A1H0ZCV6</accession>
<dbReference type="SUPFAM" id="SSF47384">
    <property type="entry name" value="Homodimeric domain of signal transducing histidine kinase"/>
    <property type="match status" value="1"/>
</dbReference>
<dbReference type="InterPro" id="IPR004358">
    <property type="entry name" value="Sig_transdc_His_kin-like_C"/>
</dbReference>
<protein>
    <recommendedName>
        <fullName evidence="4">histidine kinase</fullName>
        <ecNumber evidence="4">2.7.13.3</ecNumber>
    </recommendedName>
</protein>
<proteinExistence type="predicted"/>
<dbReference type="InterPro" id="IPR029016">
    <property type="entry name" value="GAF-like_dom_sf"/>
</dbReference>
<comment type="catalytic activity">
    <reaction evidence="1">
        <text>ATP + protein L-histidine = ADP + protein N-phospho-L-histidine.</text>
        <dbReference type="EC" id="2.7.13.3"/>
    </reaction>
</comment>
<keyword evidence="5" id="KW-0597">Phosphoprotein</keyword>